<evidence type="ECO:0000259" key="1">
    <source>
        <dbReference type="Pfam" id="PF04773"/>
    </source>
</evidence>
<dbReference type="EMBL" id="JAUDZE010000011">
    <property type="protein sequence ID" value="MDN0015808.1"/>
    <property type="molecule type" value="Genomic_DNA"/>
</dbReference>
<dbReference type="Gene3D" id="2.60.120.1440">
    <property type="match status" value="1"/>
</dbReference>
<protein>
    <submittedName>
        <fullName evidence="3">FecR domain-containing protein</fullName>
    </submittedName>
</protein>
<dbReference type="InterPro" id="IPR006860">
    <property type="entry name" value="FecR"/>
</dbReference>
<dbReference type="PANTHER" id="PTHR30273">
    <property type="entry name" value="PERIPLASMIC SIGNAL SENSOR AND SIGMA FACTOR ACTIVATOR FECR-RELATED"/>
    <property type="match status" value="1"/>
</dbReference>
<reference evidence="3" key="1">
    <citation type="submission" date="2023-06" db="EMBL/GenBank/DDBJ databases">
        <title>Two novel species of Acinetobacter isolated from motorbike repairing workshop in Vietnam.</title>
        <authorList>
            <person name="Le N.T.T."/>
        </authorList>
    </citation>
    <scope>NUCLEOTIDE SEQUENCE</scope>
    <source>
        <strain evidence="3">VNH17</strain>
    </source>
</reference>
<comment type="caution">
    <text evidence="3">The sequence shown here is derived from an EMBL/GenBank/DDBJ whole genome shotgun (WGS) entry which is preliminary data.</text>
</comment>
<name>A0ABT7WSY9_9GAMM</name>
<evidence type="ECO:0000313" key="4">
    <source>
        <dbReference type="Proteomes" id="UP001168524"/>
    </source>
</evidence>
<evidence type="ECO:0000313" key="3">
    <source>
        <dbReference type="EMBL" id="MDN0015808.1"/>
    </source>
</evidence>
<dbReference type="PANTHER" id="PTHR30273:SF2">
    <property type="entry name" value="PROTEIN FECR"/>
    <property type="match status" value="1"/>
</dbReference>
<dbReference type="Proteomes" id="UP001168524">
    <property type="component" value="Unassembled WGS sequence"/>
</dbReference>
<evidence type="ECO:0000259" key="2">
    <source>
        <dbReference type="Pfam" id="PF16220"/>
    </source>
</evidence>
<dbReference type="Pfam" id="PF16220">
    <property type="entry name" value="DUF4880"/>
    <property type="match status" value="1"/>
</dbReference>
<dbReference type="Pfam" id="PF04773">
    <property type="entry name" value="FecR"/>
    <property type="match status" value="1"/>
</dbReference>
<dbReference type="RefSeq" id="WP_267982066.1">
    <property type="nucleotide sequence ID" value="NZ_JAPQKF010000011.1"/>
</dbReference>
<feature type="domain" description="FecR protein" evidence="1">
    <location>
        <begin position="105"/>
        <end position="198"/>
    </location>
</feature>
<keyword evidence="4" id="KW-1185">Reference proteome</keyword>
<accession>A0ABT7WSY9</accession>
<dbReference type="PIRSF" id="PIRSF018266">
    <property type="entry name" value="FecR"/>
    <property type="match status" value="1"/>
</dbReference>
<organism evidence="3 4">
    <name type="scientific">Acinetobacter thutiue</name>
    <dbReference type="NCBI Taxonomy" id="2998078"/>
    <lineage>
        <taxon>Bacteria</taxon>
        <taxon>Pseudomonadati</taxon>
        <taxon>Pseudomonadota</taxon>
        <taxon>Gammaproteobacteria</taxon>
        <taxon>Moraxellales</taxon>
        <taxon>Moraxellaceae</taxon>
        <taxon>Acinetobacter</taxon>
    </lineage>
</organism>
<proteinExistence type="predicted"/>
<gene>
    <name evidence="3" type="ORF">QTA56_16425</name>
</gene>
<sequence length="313" mass="36155">MNKQQVLAEASTWLMRLQESELSLEELEQLQQWQQQSPLHQKIWQKALLLQTKFSDVPLDIAIPVMQKVGYSSIQSYKTYLWLLAFLPLCSGLYLASEQQQWLADYRSGVGERKRVVLPDGGMVLLNASSAIDVEYTDRQRTVVLRKGEIWIETQHDPLKRPFFVSTQQGTAQALGTKYLVKVMPEYSQVTVTQGRVRVSPYQSQQQQIVETQQQLSFDARHISKVRPFEESNIAWTKGFLMVNEMTLKDFAERLQLYQKGMIRVDSEIENIKISGSYPIDDLEKVYAMLLQTYGLEIEQYAGGYWTVVQQAK</sequence>
<dbReference type="InterPro" id="IPR032623">
    <property type="entry name" value="FecR_N"/>
</dbReference>
<dbReference type="InterPro" id="IPR012373">
    <property type="entry name" value="Ferrdict_sens_TM"/>
</dbReference>
<feature type="domain" description="FecR N-terminal" evidence="2">
    <location>
        <begin position="9"/>
        <end position="47"/>
    </location>
</feature>